<proteinExistence type="predicted"/>
<dbReference type="Proteomes" id="UP001359308">
    <property type="component" value="Chromosome"/>
</dbReference>
<protein>
    <submittedName>
        <fullName evidence="1">Uncharacterized protein</fullName>
    </submittedName>
</protein>
<dbReference type="RefSeq" id="WP_198323068.1">
    <property type="nucleotide sequence ID" value="NZ_CP104311.1"/>
</dbReference>
<evidence type="ECO:0000313" key="1">
    <source>
        <dbReference type="EMBL" id="WWF02815.1"/>
    </source>
</evidence>
<sequence>MTREDRLAALEPRASLEMLVKAAEMEQEAARFRRTALETLARYRLADWEHGARLLGLDPEEVRRMIEQTE</sequence>
<keyword evidence="2" id="KW-1185">Reference proteome</keyword>
<gene>
    <name evidence="1" type="ORF">N4J17_04155</name>
</gene>
<reference evidence="1 2" key="1">
    <citation type="submission" date="2022-09" db="EMBL/GenBank/DDBJ databases">
        <authorList>
            <person name="Giprobiosintez L."/>
        </authorList>
    </citation>
    <scope>NUCLEOTIDE SEQUENCE [LARGE SCALE GENOMIC DNA]</scope>
    <source>
        <strain evidence="2">VKPM-B-12549 (GBS-15)</strain>
    </source>
</reference>
<organism evidence="1 2">
    <name type="scientific">Methylococcus capsulatus</name>
    <dbReference type="NCBI Taxonomy" id="414"/>
    <lineage>
        <taxon>Bacteria</taxon>
        <taxon>Pseudomonadati</taxon>
        <taxon>Pseudomonadota</taxon>
        <taxon>Gammaproteobacteria</taxon>
        <taxon>Methylococcales</taxon>
        <taxon>Methylococcaceae</taxon>
        <taxon>Methylococcus</taxon>
    </lineage>
</organism>
<accession>A0ABZ2F8U8</accession>
<evidence type="ECO:0000313" key="2">
    <source>
        <dbReference type="Proteomes" id="UP001359308"/>
    </source>
</evidence>
<name>A0ABZ2F8U8_METCP</name>
<dbReference type="EMBL" id="CP104311">
    <property type="protein sequence ID" value="WWF02815.1"/>
    <property type="molecule type" value="Genomic_DNA"/>
</dbReference>